<dbReference type="InterPro" id="IPR023407">
    <property type="entry name" value="Ribosomal_eS27_Zn-bd_dom_sf"/>
</dbReference>
<dbReference type="Proteomes" id="UP000578531">
    <property type="component" value="Unassembled WGS sequence"/>
</dbReference>
<accession>A0A8H6L2Y5</accession>
<evidence type="ECO:0000256" key="3">
    <source>
        <dbReference type="ARBA" id="ARBA00022980"/>
    </source>
</evidence>
<evidence type="ECO:0000256" key="5">
    <source>
        <dbReference type="RuleBase" id="RU000671"/>
    </source>
</evidence>
<dbReference type="GeneID" id="59289823"/>
<dbReference type="Gene3D" id="2.20.25.100">
    <property type="entry name" value="Zn-binding ribosomal proteins"/>
    <property type="match status" value="1"/>
</dbReference>
<dbReference type="InterPro" id="IPR011008">
    <property type="entry name" value="Dimeric_a/b-barrel"/>
</dbReference>
<keyword evidence="2 5" id="KW-0862">Zinc</keyword>
<dbReference type="PROSITE" id="PS01168">
    <property type="entry name" value="RIBOSOMAL_S27E"/>
    <property type="match status" value="1"/>
</dbReference>
<keyword evidence="5" id="KW-0863">Zinc-finger</keyword>
<dbReference type="RefSeq" id="XP_037163027.1">
    <property type="nucleotide sequence ID" value="XM_037310067.1"/>
</dbReference>
<organism evidence="7 8">
    <name type="scientific">Letharia columbiana</name>
    <dbReference type="NCBI Taxonomy" id="112416"/>
    <lineage>
        <taxon>Eukaryota</taxon>
        <taxon>Fungi</taxon>
        <taxon>Dikarya</taxon>
        <taxon>Ascomycota</taxon>
        <taxon>Pezizomycotina</taxon>
        <taxon>Lecanoromycetes</taxon>
        <taxon>OSLEUM clade</taxon>
        <taxon>Lecanoromycetidae</taxon>
        <taxon>Lecanorales</taxon>
        <taxon>Lecanorineae</taxon>
        <taxon>Parmeliaceae</taxon>
        <taxon>Letharia</taxon>
    </lineage>
</organism>
<dbReference type="Gene3D" id="3.30.70.100">
    <property type="match status" value="1"/>
</dbReference>
<keyword evidence="4 5" id="KW-0687">Ribonucleoprotein</keyword>
<dbReference type="GO" id="GO:1990904">
    <property type="term" value="C:ribonucleoprotein complex"/>
    <property type="evidence" value="ECO:0007669"/>
    <property type="project" value="UniProtKB-KW"/>
</dbReference>
<feature type="compositionally biased region" description="Polar residues" evidence="6">
    <location>
        <begin position="308"/>
        <end position="333"/>
    </location>
</feature>
<evidence type="ECO:0000256" key="6">
    <source>
        <dbReference type="SAM" id="MobiDB-lite"/>
    </source>
</evidence>
<dbReference type="SUPFAM" id="SSF57829">
    <property type="entry name" value="Zn-binding ribosomal proteins"/>
    <property type="match status" value="1"/>
</dbReference>
<name>A0A8H6L2Y5_9LECA</name>
<keyword evidence="5" id="KW-0479">Metal-binding</keyword>
<dbReference type="GO" id="GO:0008270">
    <property type="term" value="F:zinc ion binding"/>
    <property type="evidence" value="ECO:0007669"/>
    <property type="project" value="UniProtKB-KW"/>
</dbReference>
<evidence type="ECO:0000256" key="2">
    <source>
        <dbReference type="ARBA" id="ARBA00022833"/>
    </source>
</evidence>
<protein>
    <recommendedName>
        <fullName evidence="5">40S ribosomal protein S27</fullName>
    </recommendedName>
</protein>
<dbReference type="PANTHER" id="PTHR11594">
    <property type="entry name" value="40S RIBOSOMAL PROTEIN S27"/>
    <property type="match status" value="1"/>
</dbReference>
<sequence>MSTSISNEQQVLQTISFTILNDSTIEHRFSHEGRRWRKAMRTIRKQTGWLRTLWGRDMNTSHKVDIFIVWTDIQAAESFETSPTFDVVLEGINISPLKVHCITTHSNLSPHGLTELVTLFFPPALTHEDQEFFEEQLQHYTARLPHDEIRSMVHGWTLGPVKRGADTARVCLVFLEWGSLDQMFTVKRNEDSLFNNCFVPLRDEAERGARTALYTKLRDAGKERSASDAETRYRAKISKSDSLTVFEEDIPSPTDCKQQVLVYLIVLFCFDSSGTSKGEMIQAEYQTYLDERLGNHTTGRVEFVTATPHKTLTHSPQTTVSSSYTEPSTSNTQSDKEAAHKSQRAQYTTAKMVLAIDLLNPTPAAESRKHKLKTLVPAPRSFFMDVKCPGCFTITTVFSHAQTVVICGGCSTVLCQPTGGKARLTEGCSFRRK</sequence>
<keyword evidence="8" id="KW-1185">Reference proteome</keyword>
<comment type="cofactor">
    <cofactor evidence="5">
        <name>Zn(2+)</name>
        <dbReference type="ChEBI" id="CHEBI:29105"/>
    </cofactor>
    <text evidence="5">Binds 1 zinc ion per subunit.</text>
</comment>
<dbReference type="Pfam" id="PF01667">
    <property type="entry name" value="Ribosomal_S27e"/>
    <property type="match status" value="1"/>
</dbReference>
<dbReference type="GO" id="GO:0003735">
    <property type="term" value="F:structural constituent of ribosome"/>
    <property type="evidence" value="ECO:0007669"/>
    <property type="project" value="InterPro"/>
</dbReference>
<comment type="similarity">
    <text evidence="1 5">Belongs to the eukaryotic ribosomal protein eS27 family.</text>
</comment>
<keyword evidence="3 5" id="KW-0689">Ribosomal protein</keyword>
<dbReference type="EMBL" id="JACCJC010000035">
    <property type="protein sequence ID" value="KAF6233610.1"/>
    <property type="molecule type" value="Genomic_DNA"/>
</dbReference>
<proteinExistence type="inferred from homology"/>
<dbReference type="GO" id="GO:0005840">
    <property type="term" value="C:ribosome"/>
    <property type="evidence" value="ECO:0007669"/>
    <property type="project" value="UniProtKB-KW"/>
</dbReference>
<comment type="caution">
    <text evidence="7">The sequence shown here is derived from an EMBL/GenBank/DDBJ whole genome shotgun (WGS) entry which is preliminary data.</text>
</comment>
<dbReference type="InterPro" id="IPR000592">
    <property type="entry name" value="Ribosomal_eS27"/>
</dbReference>
<evidence type="ECO:0000256" key="4">
    <source>
        <dbReference type="ARBA" id="ARBA00023274"/>
    </source>
</evidence>
<dbReference type="HAMAP" id="MF_00371">
    <property type="entry name" value="Ribosomal_eS27"/>
    <property type="match status" value="1"/>
</dbReference>
<reference evidence="7 8" key="1">
    <citation type="journal article" date="2020" name="Genomics">
        <title>Complete, high-quality genomes from long-read metagenomic sequencing of two wolf lichen thalli reveals enigmatic genome architecture.</title>
        <authorList>
            <person name="McKenzie S.K."/>
            <person name="Walston R.F."/>
            <person name="Allen J.L."/>
        </authorList>
    </citation>
    <scope>NUCLEOTIDE SEQUENCE [LARGE SCALE GENOMIC DNA]</scope>
    <source>
        <strain evidence="7">WasteWater2</strain>
    </source>
</reference>
<dbReference type="OrthoDB" id="5350081at2759"/>
<dbReference type="AlphaFoldDB" id="A0A8H6L2Y5"/>
<feature type="region of interest" description="Disordered" evidence="6">
    <location>
        <begin position="307"/>
        <end position="341"/>
    </location>
</feature>
<dbReference type="GO" id="GO:0006412">
    <property type="term" value="P:translation"/>
    <property type="evidence" value="ECO:0007669"/>
    <property type="project" value="InterPro"/>
</dbReference>
<dbReference type="FunFam" id="2.20.25.100:FF:000001">
    <property type="entry name" value="40S ribosomal protein S27"/>
    <property type="match status" value="1"/>
</dbReference>
<evidence type="ECO:0000313" key="7">
    <source>
        <dbReference type="EMBL" id="KAF6233610.1"/>
    </source>
</evidence>
<evidence type="ECO:0000313" key="8">
    <source>
        <dbReference type="Proteomes" id="UP000578531"/>
    </source>
</evidence>
<gene>
    <name evidence="7" type="ORF">HO173_008167</name>
</gene>
<dbReference type="SUPFAM" id="SSF54909">
    <property type="entry name" value="Dimeric alpha+beta barrel"/>
    <property type="match status" value="1"/>
</dbReference>
<dbReference type="InterPro" id="IPR011332">
    <property type="entry name" value="Ribosomal_zn-bd"/>
</dbReference>
<evidence type="ECO:0000256" key="1">
    <source>
        <dbReference type="ARBA" id="ARBA00010919"/>
    </source>
</evidence>